<reference evidence="1 2" key="1">
    <citation type="submission" date="2019-09" db="EMBL/GenBank/DDBJ databases">
        <title>Draft genome sequence of the Ebosin-producing strain Streptomyces sp. 139.</title>
        <authorList>
            <person name="Ai L."/>
            <person name="Geng M."/>
            <person name="Ma M."/>
            <person name="Bai L."/>
        </authorList>
    </citation>
    <scope>NUCLEOTIDE SEQUENCE [LARGE SCALE GENOMIC DNA]</scope>
    <source>
        <strain evidence="1 2">139</strain>
    </source>
</reference>
<evidence type="ECO:0000313" key="1">
    <source>
        <dbReference type="EMBL" id="QER88992.1"/>
    </source>
</evidence>
<dbReference type="Pfam" id="PF18143">
    <property type="entry name" value="HAD_SAK_2"/>
    <property type="match status" value="1"/>
</dbReference>
<accession>A0ABX5ZXW2</accession>
<evidence type="ECO:0008006" key="3">
    <source>
        <dbReference type="Google" id="ProtNLM"/>
    </source>
</evidence>
<organism evidence="1 2">
    <name type="scientific">Streptomyces tendae</name>
    <dbReference type="NCBI Taxonomy" id="1932"/>
    <lineage>
        <taxon>Bacteria</taxon>
        <taxon>Bacillati</taxon>
        <taxon>Actinomycetota</taxon>
        <taxon>Actinomycetes</taxon>
        <taxon>Kitasatosporales</taxon>
        <taxon>Streptomycetaceae</taxon>
        <taxon>Streptomyces</taxon>
    </lineage>
</organism>
<keyword evidence="2" id="KW-1185">Reference proteome</keyword>
<proteinExistence type="predicted"/>
<gene>
    <name evidence="1" type="ORF">F3L20_26810</name>
</gene>
<evidence type="ECO:0000313" key="2">
    <source>
        <dbReference type="Proteomes" id="UP000324308"/>
    </source>
</evidence>
<dbReference type="EMBL" id="CP043959">
    <property type="protein sequence ID" value="QER88992.1"/>
    <property type="molecule type" value="Genomic_DNA"/>
</dbReference>
<protein>
    <recommendedName>
        <fullName evidence="3">Secreted protein</fullName>
    </recommendedName>
</protein>
<dbReference type="RefSeq" id="WP_150156509.1">
    <property type="nucleotide sequence ID" value="NZ_CP043959.1"/>
</dbReference>
<dbReference type="Proteomes" id="UP000324308">
    <property type="component" value="Chromosome"/>
</dbReference>
<sequence>MTGSQERPLLFLDVDGPLIPFGSSARSSQVGAPAPVAAAGGNPLLGRLDPRVGTRLLALGCSLVWATTWMEEANEVVAPLVGLPRLPVLEWPDTGEAAPRGLHGKTRALVERAGGRPFIWVDDEIGPLDRQWVAAAHLGPALLHRVDPARGLAAADFGTLAAWLATVTR</sequence>
<name>A0ABX5ZXW2_STRTE</name>